<dbReference type="InterPro" id="IPR036236">
    <property type="entry name" value="Znf_C2H2_sf"/>
</dbReference>
<dbReference type="Pfam" id="PF13912">
    <property type="entry name" value="zf-C2H2_6"/>
    <property type="match status" value="1"/>
</dbReference>
<dbReference type="PROSITE" id="PS50157">
    <property type="entry name" value="ZINC_FINGER_C2H2_2"/>
    <property type="match status" value="1"/>
</dbReference>
<evidence type="ECO:0000259" key="3">
    <source>
        <dbReference type="PROSITE" id="PS50157"/>
    </source>
</evidence>
<dbReference type="Gene3D" id="3.30.160.60">
    <property type="entry name" value="Classic Zinc Finger"/>
    <property type="match status" value="1"/>
</dbReference>
<feature type="region of interest" description="Disordered" evidence="2">
    <location>
        <begin position="1"/>
        <end position="22"/>
    </location>
</feature>
<proteinExistence type="predicted"/>
<evidence type="ECO:0000313" key="5">
    <source>
        <dbReference type="Proteomes" id="UP001632038"/>
    </source>
</evidence>
<accession>A0ABD3CPI1</accession>
<dbReference type="InterPro" id="IPR044299">
    <property type="entry name" value="GIS3/ZFP5/ZFP6"/>
</dbReference>
<organism evidence="4 5">
    <name type="scientific">Castilleja foliolosa</name>
    <dbReference type="NCBI Taxonomy" id="1961234"/>
    <lineage>
        <taxon>Eukaryota</taxon>
        <taxon>Viridiplantae</taxon>
        <taxon>Streptophyta</taxon>
        <taxon>Embryophyta</taxon>
        <taxon>Tracheophyta</taxon>
        <taxon>Spermatophyta</taxon>
        <taxon>Magnoliopsida</taxon>
        <taxon>eudicotyledons</taxon>
        <taxon>Gunneridae</taxon>
        <taxon>Pentapetalae</taxon>
        <taxon>asterids</taxon>
        <taxon>lamiids</taxon>
        <taxon>Lamiales</taxon>
        <taxon>Orobanchaceae</taxon>
        <taxon>Pedicularideae</taxon>
        <taxon>Castillejinae</taxon>
        <taxon>Castilleja</taxon>
    </lineage>
</organism>
<sequence>MERNSASCSQDKSNSERKLRLFGVELEPDHDSVFRAEGDESVNSSASSTVTEKLESVGGGAEAEYKRFECQYCFKVFNNSQALGGHQNAHKKERMRKKRLQLQARKASMINCYIQPLYNTNSQHNYNNSSNFYASNPKWFYDPSYNSLESLGYEESSQINFNQDRNMNDRRDASRWYVGSMDHVPFGQQMSMSSLIQADRYRDNLKAPISTSLSNSKKKCTRKNNLDLQLGMSLHSTI</sequence>
<gene>
    <name evidence="4" type="ORF">CASFOL_024053</name>
</gene>
<dbReference type="PANTHER" id="PTHR46353:SF5">
    <property type="entry name" value="ZINC FINGER PROTEIN 5"/>
    <property type="match status" value="1"/>
</dbReference>
<protein>
    <recommendedName>
        <fullName evidence="3">C2H2-type domain-containing protein</fullName>
    </recommendedName>
</protein>
<comment type="caution">
    <text evidence="4">The sequence shown here is derived from an EMBL/GenBank/DDBJ whole genome shotgun (WGS) entry which is preliminary data.</text>
</comment>
<evidence type="ECO:0000256" key="2">
    <source>
        <dbReference type="SAM" id="MobiDB-lite"/>
    </source>
</evidence>
<dbReference type="PANTHER" id="PTHR46353">
    <property type="entry name" value="ZINC FINGER PROTEIN 5"/>
    <property type="match status" value="1"/>
</dbReference>
<dbReference type="PROSITE" id="PS00028">
    <property type="entry name" value="ZINC_FINGER_C2H2_1"/>
    <property type="match status" value="1"/>
</dbReference>
<keyword evidence="1" id="KW-0863">Zinc-finger</keyword>
<name>A0ABD3CPI1_9LAMI</name>
<dbReference type="InterPro" id="IPR013087">
    <property type="entry name" value="Znf_C2H2_type"/>
</dbReference>
<dbReference type="AlphaFoldDB" id="A0ABD3CPI1"/>
<feature type="compositionally biased region" description="Polar residues" evidence="2">
    <location>
        <begin position="1"/>
        <end position="12"/>
    </location>
</feature>
<evidence type="ECO:0000256" key="1">
    <source>
        <dbReference type="PROSITE-ProRule" id="PRU00042"/>
    </source>
</evidence>
<dbReference type="GO" id="GO:0008270">
    <property type="term" value="F:zinc ion binding"/>
    <property type="evidence" value="ECO:0007669"/>
    <property type="project" value="UniProtKB-KW"/>
</dbReference>
<keyword evidence="1" id="KW-0862">Zinc</keyword>
<dbReference type="EMBL" id="JAVIJP010000032">
    <property type="protein sequence ID" value="KAL3631069.1"/>
    <property type="molecule type" value="Genomic_DNA"/>
</dbReference>
<keyword evidence="5" id="KW-1185">Reference proteome</keyword>
<evidence type="ECO:0000313" key="4">
    <source>
        <dbReference type="EMBL" id="KAL3631069.1"/>
    </source>
</evidence>
<keyword evidence="1" id="KW-0479">Metal-binding</keyword>
<dbReference type="Proteomes" id="UP001632038">
    <property type="component" value="Unassembled WGS sequence"/>
</dbReference>
<feature type="domain" description="C2H2-type" evidence="3">
    <location>
        <begin position="68"/>
        <end position="95"/>
    </location>
</feature>
<reference evidence="5" key="1">
    <citation type="journal article" date="2024" name="IScience">
        <title>Strigolactones Initiate the Formation of Haustorium-like Structures in Castilleja.</title>
        <authorList>
            <person name="Buerger M."/>
            <person name="Peterson D."/>
            <person name="Chory J."/>
        </authorList>
    </citation>
    <scope>NUCLEOTIDE SEQUENCE [LARGE SCALE GENOMIC DNA]</scope>
</reference>
<dbReference type="SUPFAM" id="SSF57667">
    <property type="entry name" value="beta-beta-alpha zinc fingers"/>
    <property type="match status" value="1"/>
</dbReference>